<dbReference type="Proteomes" id="UP001295423">
    <property type="component" value="Unassembled WGS sequence"/>
</dbReference>
<protein>
    <submittedName>
        <fullName evidence="2">Uncharacterized protein</fullName>
    </submittedName>
</protein>
<proteinExistence type="predicted"/>
<evidence type="ECO:0000313" key="2">
    <source>
        <dbReference type="EMBL" id="CAJ1967386.1"/>
    </source>
</evidence>
<evidence type="ECO:0000313" key="3">
    <source>
        <dbReference type="Proteomes" id="UP001295423"/>
    </source>
</evidence>
<feature type="region of interest" description="Disordered" evidence="1">
    <location>
        <begin position="1"/>
        <end position="42"/>
    </location>
</feature>
<accession>A0AAD2GBC2</accession>
<sequence>MTEEKDLIIDEGDLETFLKPSKAGNDDDGSMDAALGDRQSQAHGFGDSFSSIKDLLSVGSIQEDLLLEDDENATFTKNETSDNDPANVQALIDSYFAKLENKRDSTGADAAEAAAAAAAAVSEEDVKEIEDLNQVESYFDRIDSRNKLSGSGQRKVRSRRKKKSGNSDDLMEKFLAMQVEKKSSTRSMKKSGSSNQAFGLSKE</sequence>
<keyword evidence="3" id="KW-1185">Reference proteome</keyword>
<dbReference type="EMBL" id="CAKOGP040002325">
    <property type="protein sequence ID" value="CAJ1967386.1"/>
    <property type="molecule type" value="Genomic_DNA"/>
</dbReference>
<name>A0AAD2GBC2_9STRA</name>
<dbReference type="AlphaFoldDB" id="A0AAD2GBC2"/>
<evidence type="ECO:0000256" key="1">
    <source>
        <dbReference type="SAM" id="MobiDB-lite"/>
    </source>
</evidence>
<organism evidence="2 3">
    <name type="scientific">Cylindrotheca closterium</name>
    <dbReference type="NCBI Taxonomy" id="2856"/>
    <lineage>
        <taxon>Eukaryota</taxon>
        <taxon>Sar</taxon>
        <taxon>Stramenopiles</taxon>
        <taxon>Ochrophyta</taxon>
        <taxon>Bacillariophyta</taxon>
        <taxon>Bacillariophyceae</taxon>
        <taxon>Bacillariophycidae</taxon>
        <taxon>Bacillariales</taxon>
        <taxon>Bacillariaceae</taxon>
        <taxon>Cylindrotheca</taxon>
    </lineage>
</organism>
<comment type="caution">
    <text evidence="2">The sequence shown here is derived from an EMBL/GenBank/DDBJ whole genome shotgun (WGS) entry which is preliminary data.</text>
</comment>
<reference evidence="2" key="1">
    <citation type="submission" date="2023-08" db="EMBL/GenBank/DDBJ databases">
        <authorList>
            <person name="Audoor S."/>
            <person name="Bilcke G."/>
        </authorList>
    </citation>
    <scope>NUCLEOTIDE SEQUENCE</scope>
</reference>
<feature type="region of interest" description="Disordered" evidence="1">
    <location>
        <begin position="143"/>
        <end position="203"/>
    </location>
</feature>
<gene>
    <name evidence="2" type="ORF">CYCCA115_LOCUS22749</name>
</gene>
<feature type="compositionally biased region" description="Basic residues" evidence="1">
    <location>
        <begin position="154"/>
        <end position="164"/>
    </location>
</feature>